<dbReference type="Proteomes" id="UP000423609">
    <property type="component" value="Segment"/>
</dbReference>
<accession>A0A649VCI2</accession>
<evidence type="ECO:0000313" key="2">
    <source>
        <dbReference type="EMBL" id="QGJ90060.1"/>
    </source>
</evidence>
<sequence length="139" mass="15756">MPDANDFANEPALPGDSTPQEATAPQKQEELTDEQKAEKARQGLPPSVEVVTADAPMELQKPIKADESKGFIQYVGVATTRQMTPADWEREGVDDFDQFIEWNYLNKKCVPRSIFTDKALQYLLRVDGRFKLVDKRPEK</sequence>
<proteinExistence type="predicted"/>
<dbReference type="KEGG" id="vg:55624458"/>
<feature type="compositionally biased region" description="Polar residues" evidence="1">
    <location>
        <begin position="17"/>
        <end position="26"/>
    </location>
</feature>
<reference evidence="2 3" key="1">
    <citation type="submission" date="2019-10" db="EMBL/GenBank/DDBJ databases">
        <authorList>
            <person name="Garlena R.A."/>
            <person name="Russell D.A."/>
            <person name="Pope W.H."/>
            <person name="Jacobs-Sera D."/>
            <person name="Hatfull G.F."/>
        </authorList>
    </citation>
    <scope>NUCLEOTIDE SEQUENCE [LARGE SCALE GENOMIC DNA]</scope>
</reference>
<evidence type="ECO:0000313" key="3">
    <source>
        <dbReference type="Proteomes" id="UP000423609"/>
    </source>
</evidence>
<dbReference type="RefSeq" id="YP_009853771.1">
    <property type="nucleotide sequence ID" value="NC_048824.1"/>
</dbReference>
<feature type="compositionally biased region" description="Basic and acidic residues" evidence="1">
    <location>
        <begin position="27"/>
        <end position="41"/>
    </location>
</feature>
<organism evidence="2 3">
    <name type="scientific">Mycobacterium phage Indlulamithi</name>
    <dbReference type="NCBI Taxonomy" id="2656582"/>
    <lineage>
        <taxon>Viruses</taxon>
        <taxon>Duplodnaviria</taxon>
        <taxon>Heunggongvirae</taxon>
        <taxon>Uroviricota</taxon>
        <taxon>Caudoviricetes</taxon>
        <taxon>Indlulamithivirus</taxon>
        <taxon>Indlulamithivirus indlulamithi</taxon>
    </lineage>
</organism>
<evidence type="ECO:0000256" key="1">
    <source>
        <dbReference type="SAM" id="MobiDB-lite"/>
    </source>
</evidence>
<protein>
    <submittedName>
        <fullName evidence="2">Uncharacterized protein</fullName>
    </submittedName>
</protein>
<keyword evidence="3" id="KW-1185">Reference proteome</keyword>
<feature type="region of interest" description="Disordered" evidence="1">
    <location>
        <begin position="1"/>
        <end position="49"/>
    </location>
</feature>
<dbReference type="GeneID" id="55624458"/>
<name>A0A649VCI2_9CAUD</name>
<gene>
    <name evidence="2" type="primary">19</name>
    <name evidence="2" type="ORF">PBI_INDLULAMITHI_19</name>
</gene>
<dbReference type="EMBL" id="MN585993">
    <property type="protein sequence ID" value="QGJ90060.1"/>
    <property type="molecule type" value="Genomic_DNA"/>
</dbReference>